<feature type="transmembrane region" description="Helical" evidence="6">
    <location>
        <begin position="380"/>
        <end position="404"/>
    </location>
</feature>
<accession>A0A372NWZ9</accession>
<dbReference type="PANTHER" id="PTHR30572:SF18">
    <property type="entry name" value="ABC-TYPE MACROLIDE FAMILY EXPORT SYSTEM PERMEASE COMPONENT 2"/>
    <property type="match status" value="1"/>
</dbReference>
<dbReference type="Pfam" id="PF12704">
    <property type="entry name" value="MacB_PCD"/>
    <property type="match status" value="2"/>
</dbReference>
<evidence type="ECO:0000256" key="1">
    <source>
        <dbReference type="ARBA" id="ARBA00004651"/>
    </source>
</evidence>
<gene>
    <name evidence="9" type="ORF">D0C36_01230</name>
</gene>
<organism evidence="9 10">
    <name type="scientific">Mucilaginibacter conchicola</name>
    <dbReference type="NCBI Taxonomy" id="2303333"/>
    <lineage>
        <taxon>Bacteria</taxon>
        <taxon>Pseudomonadati</taxon>
        <taxon>Bacteroidota</taxon>
        <taxon>Sphingobacteriia</taxon>
        <taxon>Sphingobacteriales</taxon>
        <taxon>Sphingobacteriaceae</taxon>
        <taxon>Mucilaginibacter</taxon>
    </lineage>
</organism>
<dbReference type="PANTHER" id="PTHR30572">
    <property type="entry name" value="MEMBRANE COMPONENT OF TRANSPORTER-RELATED"/>
    <property type="match status" value="1"/>
</dbReference>
<evidence type="ECO:0000259" key="8">
    <source>
        <dbReference type="Pfam" id="PF12704"/>
    </source>
</evidence>
<feature type="transmembrane region" description="Helical" evidence="6">
    <location>
        <begin position="723"/>
        <end position="742"/>
    </location>
</feature>
<name>A0A372NWZ9_9SPHI</name>
<evidence type="ECO:0000256" key="3">
    <source>
        <dbReference type="ARBA" id="ARBA00022692"/>
    </source>
</evidence>
<dbReference type="InterPro" id="IPR025857">
    <property type="entry name" value="MacB_PCD"/>
</dbReference>
<evidence type="ECO:0000256" key="5">
    <source>
        <dbReference type="ARBA" id="ARBA00023136"/>
    </source>
</evidence>
<keyword evidence="4 6" id="KW-1133">Transmembrane helix</keyword>
<feature type="transmembrane region" description="Helical" evidence="6">
    <location>
        <begin position="671"/>
        <end position="696"/>
    </location>
</feature>
<evidence type="ECO:0000313" key="9">
    <source>
        <dbReference type="EMBL" id="RFZ94209.1"/>
    </source>
</evidence>
<dbReference type="InterPro" id="IPR050250">
    <property type="entry name" value="Macrolide_Exporter_MacB"/>
</dbReference>
<dbReference type="InterPro" id="IPR003838">
    <property type="entry name" value="ABC3_permease_C"/>
</dbReference>
<dbReference type="GO" id="GO:0022857">
    <property type="term" value="F:transmembrane transporter activity"/>
    <property type="evidence" value="ECO:0007669"/>
    <property type="project" value="TreeGrafter"/>
</dbReference>
<dbReference type="Pfam" id="PF02687">
    <property type="entry name" value="FtsX"/>
    <property type="match status" value="2"/>
</dbReference>
<feature type="transmembrane region" description="Helical" evidence="6">
    <location>
        <begin position="21"/>
        <end position="43"/>
    </location>
</feature>
<evidence type="ECO:0000256" key="2">
    <source>
        <dbReference type="ARBA" id="ARBA00022475"/>
    </source>
</evidence>
<feature type="transmembrane region" description="Helical" evidence="6">
    <location>
        <begin position="425"/>
        <end position="446"/>
    </location>
</feature>
<dbReference type="EMBL" id="QWDC01000001">
    <property type="protein sequence ID" value="RFZ94209.1"/>
    <property type="molecule type" value="Genomic_DNA"/>
</dbReference>
<keyword evidence="10" id="KW-1185">Reference proteome</keyword>
<comment type="subcellular location">
    <subcellularLocation>
        <location evidence="1">Cell membrane</location>
        <topology evidence="1">Multi-pass membrane protein</topology>
    </subcellularLocation>
</comment>
<feature type="domain" description="ABC3 transporter permease C-terminal" evidence="7">
    <location>
        <begin position="675"/>
        <end position="786"/>
    </location>
</feature>
<evidence type="ECO:0000259" key="7">
    <source>
        <dbReference type="Pfam" id="PF02687"/>
    </source>
</evidence>
<feature type="transmembrane region" description="Helical" evidence="6">
    <location>
        <begin position="284"/>
        <end position="305"/>
    </location>
</feature>
<reference evidence="9 10" key="1">
    <citation type="submission" date="2018-08" db="EMBL/GenBank/DDBJ databases">
        <title>Mucilaginibacter sp. MYSH2.</title>
        <authorList>
            <person name="Seo T."/>
        </authorList>
    </citation>
    <scope>NUCLEOTIDE SEQUENCE [LARGE SCALE GENOMIC DNA]</scope>
    <source>
        <strain evidence="9 10">MYSH2</strain>
    </source>
</reference>
<feature type="domain" description="ABC3 transporter permease C-terminal" evidence="7">
    <location>
        <begin position="289"/>
        <end position="403"/>
    </location>
</feature>
<feature type="domain" description="MacB-like periplasmic core" evidence="8">
    <location>
        <begin position="20"/>
        <end position="238"/>
    </location>
</feature>
<proteinExistence type="predicted"/>
<protein>
    <submittedName>
        <fullName evidence="9">ABC transporter permease</fullName>
    </submittedName>
</protein>
<feature type="domain" description="MacB-like periplasmic core" evidence="8">
    <location>
        <begin position="433"/>
        <end position="596"/>
    </location>
</feature>
<feature type="transmembrane region" description="Helical" evidence="6">
    <location>
        <begin position="757"/>
        <end position="784"/>
    </location>
</feature>
<dbReference type="PROSITE" id="PS51257">
    <property type="entry name" value="PROKAR_LIPOPROTEIN"/>
    <property type="match status" value="1"/>
</dbReference>
<comment type="caution">
    <text evidence="9">The sequence shown here is derived from an EMBL/GenBank/DDBJ whole genome shotgun (WGS) entry which is preliminary data.</text>
</comment>
<evidence type="ECO:0000256" key="4">
    <source>
        <dbReference type="ARBA" id="ARBA00022989"/>
    </source>
</evidence>
<sequence length="794" mass="88404">MLKNHFKIALRNLWKHKVFSFINVTGLSVGITACFFIYMYVAFELSYDKFHSKVDNIYRLVTDIKTPSETINTDVTSWAFGPHIKPEFPEIEAFVRVSGESFLVRKDNIKFQEDKALYADSNFFKVFDFKLLKGDAKTALTAPASIIFSETSVKKYFGDADPIGKTVLITGNAVPAIVTGVMKDMPANSQIKADLLISMTTLTQKFRTDIDDQWGNYGASTYLLLKPGTNPKALEAKFVPVIEKLNGREQRERKMAATLLLEPMKDVYLHTTRGGQEVGSMSNVYIFSIVAVFILLIACINFINLTTARSVERAKEVGIRKVVGAAKGELAAQFIGESVVLCIIAFFITLALSSLLLPVFNQLSGKVVSTGIFSNPGYVAGLFGLSVLIGLLAGVYPALVLSSFRPVMVLKGRFSTGTKGNMLRKTLVVAQFSISIALIIGTIVVYDQMSFMRNQDLGFSKEQMLVMDTDNDPGQEAFKQAISTLPGVKATTLSSAIPGGGHSGAYSEIENNKGDLQVANLALYFVDFDYIKDYGIKIIAGRPFSRDFLKTDTAQAMIINEQAVKLFGYTTPEQAIGKRFKQWGREGKIVGVMKDFHYHSLQEKIDPLTMRVEMKAFNKVSVRLSTANLPVTLAKIESAWKQYIPNKPYSYFFLDEFFDRQYRSEQRFGKLFFNFAILAIAISCLGLLGLASYSTYQRTREIGIRKVLGASTSGIVNMLSIDFMRLVLISFVIATPVAWYFMHKWLADFAYRIDIQWWVFASAGILALVVALTTISFQAIRAALTNPVKSLRSE</sequence>
<keyword evidence="2" id="KW-1003">Cell membrane</keyword>
<dbReference type="AlphaFoldDB" id="A0A372NWZ9"/>
<keyword evidence="5 6" id="KW-0472">Membrane</keyword>
<evidence type="ECO:0000256" key="6">
    <source>
        <dbReference type="SAM" id="Phobius"/>
    </source>
</evidence>
<evidence type="ECO:0000313" key="10">
    <source>
        <dbReference type="Proteomes" id="UP000264217"/>
    </source>
</evidence>
<feature type="transmembrane region" description="Helical" evidence="6">
    <location>
        <begin position="339"/>
        <end position="360"/>
    </location>
</feature>
<dbReference type="Proteomes" id="UP000264217">
    <property type="component" value="Unassembled WGS sequence"/>
</dbReference>
<dbReference type="OrthoDB" id="1451596at2"/>
<dbReference type="GO" id="GO:0005886">
    <property type="term" value="C:plasma membrane"/>
    <property type="evidence" value="ECO:0007669"/>
    <property type="project" value="UniProtKB-SubCell"/>
</dbReference>
<dbReference type="RefSeq" id="WP_117389774.1">
    <property type="nucleotide sequence ID" value="NZ_QWDC01000001.1"/>
</dbReference>
<keyword evidence="3 6" id="KW-0812">Transmembrane</keyword>